<protein>
    <submittedName>
        <fullName evidence="1">Glycosyltransferase WbsX</fullName>
    </submittedName>
</protein>
<dbReference type="PANTHER" id="PTHR41244:SF1">
    <property type="entry name" value="GLYCOSYLTRANSFERASE"/>
    <property type="match status" value="1"/>
</dbReference>
<name>A0A1I1CBI6_9BACT</name>
<dbReference type="OrthoDB" id="9816424at2"/>
<dbReference type="GO" id="GO:0016740">
    <property type="term" value="F:transferase activity"/>
    <property type="evidence" value="ECO:0007669"/>
    <property type="project" value="UniProtKB-KW"/>
</dbReference>
<accession>A0A1I1CBI6</accession>
<keyword evidence="1" id="KW-0808">Transferase</keyword>
<reference evidence="1 2" key="1">
    <citation type="submission" date="2016-10" db="EMBL/GenBank/DDBJ databases">
        <authorList>
            <person name="de Groot N.N."/>
        </authorList>
    </citation>
    <scope>NUCLEOTIDE SEQUENCE [LARGE SCALE GENOMIC DNA]</scope>
    <source>
        <strain evidence="1 2">DSM 23399</strain>
    </source>
</reference>
<dbReference type="Pfam" id="PF14307">
    <property type="entry name" value="Glyco_tran_WbsX"/>
    <property type="match status" value="1"/>
</dbReference>
<dbReference type="AlphaFoldDB" id="A0A1I1CBI6"/>
<keyword evidence="2" id="KW-1185">Reference proteome</keyword>
<dbReference type="Gene3D" id="3.20.20.80">
    <property type="entry name" value="Glycosidases"/>
    <property type="match status" value="1"/>
</dbReference>
<dbReference type="PANTHER" id="PTHR41244">
    <property type="entry name" value="RHAMNAN SYNTHESIS F"/>
    <property type="match status" value="1"/>
</dbReference>
<evidence type="ECO:0000313" key="1">
    <source>
        <dbReference type="EMBL" id="SFB60029.1"/>
    </source>
</evidence>
<dbReference type="STRING" id="237018.SAMN04489723_12820"/>
<proteinExistence type="predicted"/>
<dbReference type="CDD" id="cd11579">
    <property type="entry name" value="Glyco_tran_WbsX"/>
    <property type="match status" value="1"/>
</dbReference>
<evidence type="ECO:0000313" key="2">
    <source>
        <dbReference type="Proteomes" id="UP000198790"/>
    </source>
</evidence>
<dbReference type="RefSeq" id="WP_092901669.1">
    <property type="nucleotide sequence ID" value="NZ_FOKK01000028.1"/>
</dbReference>
<dbReference type="EMBL" id="FOKK01000028">
    <property type="protein sequence ID" value="SFB60029.1"/>
    <property type="molecule type" value="Genomic_DNA"/>
</dbReference>
<organism evidence="1 2">
    <name type="scientific">Algoriphagus aquimarinus</name>
    <dbReference type="NCBI Taxonomy" id="237018"/>
    <lineage>
        <taxon>Bacteria</taxon>
        <taxon>Pseudomonadati</taxon>
        <taxon>Bacteroidota</taxon>
        <taxon>Cytophagia</taxon>
        <taxon>Cytophagales</taxon>
        <taxon>Cyclobacteriaceae</taxon>
        <taxon>Algoriphagus</taxon>
    </lineage>
</organism>
<sequence>MIKPIAFYLPQFHAIPQNDEWWGTGFTEWTNVKKAKPLFDGHYQPHIPGELGYYDLREESVRVKQAELAREYGIYGFCYWHYWFGEGKRLLDGPAKDFLESGKPDFPICFAWANQTWSGIWHGAPNRILIEQKYLGQADDEAHFYELLPYFNDSRYIRIDNKPLFLFYRTFDHPYLDEFIKHWNNLAQKEGLDGIYFLGISYQKENPFDKLDGFAFHDKFLSKGKFSFFEKLVKKTTKSYPDEIISRLTKGCVVKSYQEMVKRTYNERMPVSSFPTLFTGWDNTPRSGNRGIVQSDFNMEQFEKHLHKLLNSMNDEDEPIFFIKSWNEWAEGNYLEPDERFLLRKLEILKKLISQ</sequence>
<gene>
    <name evidence="1" type="ORF">SAMN04489723_12820</name>
</gene>
<dbReference type="InterPro" id="IPR032719">
    <property type="entry name" value="WbsX"/>
</dbReference>
<dbReference type="Proteomes" id="UP000198790">
    <property type="component" value="Unassembled WGS sequence"/>
</dbReference>